<evidence type="ECO:0000259" key="2">
    <source>
        <dbReference type="Pfam" id="PF23572"/>
    </source>
</evidence>
<organism evidence="3 4">
    <name type="scientific">Hymenobacter tibetensis</name>
    <dbReference type="NCBI Taxonomy" id="497967"/>
    <lineage>
        <taxon>Bacteria</taxon>
        <taxon>Pseudomonadati</taxon>
        <taxon>Bacteroidota</taxon>
        <taxon>Cytophagia</taxon>
        <taxon>Cytophagales</taxon>
        <taxon>Hymenobacteraceae</taxon>
        <taxon>Hymenobacter</taxon>
    </lineage>
</organism>
<dbReference type="RefSeq" id="WP_243798786.1">
    <property type="nucleotide sequence ID" value="NZ_CP094669.1"/>
</dbReference>
<feature type="domain" description="GH3 middle" evidence="1">
    <location>
        <begin position="297"/>
        <end position="366"/>
    </location>
</feature>
<protein>
    <submittedName>
        <fullName evidence="3">GH3 auxin-responsive promoter family protein</fullName>
    </submittedName>
</protein>
<evidence type="ECO:0000313" key="3">
    <source>
        <dbReference type="EMBL" id="UOG75016.1"/>
    </source>
</evidence>
<dbReference type="Pfam" id="PF23572">
    <property type="entry name" value="GH3_C"/>
    <property type="match status" value="1"/>
</dbReference>
<sequence length="506" mass="57285">MLNSVLTWAVQRRLSNIEHFRQHPHEVQREVLRNLQHTAKNTEWGRQYGYADKVAGPEFAQRVPISSYEDLYPMLERVLRGERDVLWPGQVQWFAKSSGTTNDRSKYIPVTREALHECNYRAGRDMTALATLHYPEVKILDGKTLSLGGTHMSNPLRPHDSHSRVGDVSAVIMQNLPAWAEHVRTPPLELALLDEWEEKIERIARHVLQADVRVLAGVPTWMIVLLRRVLELAGTDNIMDVWPHLGLFLHGAVAFGPYRKLFHQLIPSAHMHYQEVYNASEGYLALQDQPDSEDLLLLLNHGVYYEFLPADQWDAPEPRTVLLEQVEIGKSYALIISTNAGLWRYKIGDTVRFTSLAPYRIRITGRTKHFLNAFGEEVVIENAEAAVAAACHATNTTVRDFTAAPIYFAGAADGSRGGHQWLIEFSTPPQDTDHFTAVLDATLRQLNSDYDAKRHRDIALVPPVLTVAAPGQFERWLAHRGKLGGQHKVPRLSNSREVLEEILSAI</sequence>
<dbReference type="EMBL" id="CP094669">
    <property type="protein sequence ID" value="UOG75016.1"/>
    <property type="molecule type" value="Genomic_DNA"/>
</dbReference>
<proteinExistence type="predicted"/>
<dbReference type="InterPro" id="IPR055378">
    <property type="entry name" value="GH3_C"/>
</dbReference>
<evidence type="ECO:0000259" key="1">
    <source>
        <dbReference type="Pfam" id="PF23571"/>
    </source>
</evidence>
<dbReference type="Pfam" id="PF03321">
    <property type="entry name" value="GH3"/>
    <property type="match status" value="1"/>
</dbReference>
<feature type="domain" description="GH3 C-terminal" evidence="2">
    <location>
        <begin position="381"/>
        <end position="497"/>
    </location>
</feature>
<dbReference type="InterPro" id="IPR055377">
    <property type="entry name" value="GH3_M"/>
</dbReference>
<dbReference type="PANTHER" id="PTHR31901:SF9">
    <property type="entry name" value="GH3 DOMAIN-CONTAINING PROTEIN"/>
    <property type="match status" value="1"/>
</dbReference>
<dbReference type="PANTHER" id="PTHR31901">
    <property type="entry name" value="GH3 DOMAIN-CONTAINING PROTEIN"/>
    <property type="match status" value="1"/>
</dbReference>
<dbReference type="Proteomes" id="UP000831113">
    <property type="component" value="Chromosome"/>
</dbReference>
<evidence type="ECO:0000313" key="4">
    <source>
        <dbReference type="Proteomes" id="UP000831113"/>
    </source>
</evidence>
<accession>A0ABY4CY73</accession>
<name>A0ABY4CY73_9BACT</name>
<gene>
    <name evidence="3" type="ORF">MTX78_00085</name>
</gene>
<dbReference type="InterPro" id="IPR004993">
    <property type="entry name" value="GH3"/>
</dbReference>
<keyword evidence="4" id="KW-1185">Reference proteome</keyword>
<reference evidence="3 4" key="1">
    <citation type="submission" date="2022-03" db="EMBL/GenBank/DDBJ databases">
        <title>Hymenobactersp. isolated from the air.</title>
        <authorList>
            <person name="Won M."/>
            <person name="Kwon S.-W."/>
        </authorList>
    </citation>
    <scope>NUCLEOTIDE SEQUENCE [LARGE SCALE GENOMIC DNA]</scope>
    <source>
        <strain evidence="3 4">KACC 21982</strain>
    </source>
</reference>
<dbReference type="Pfam" id="PF23571">
    <property type="entry name" value="GH3_M"/>
    <property type="match status" value="1"/>
</dbReference>